<dbReference type="Proteomes" id="UP000603434">
    <property type="component" value="Unassembled WGS sequence"/>
</dbReference>
<sequence>MILYLDTSALVKKYLEEVGSKDIISLWKESMAIATSSITYAETMASFHRKKREANLYENIINTTIDSFQKDWESFVRVEVNNSLNEMINKIVALYPLRGFDAIHLASALIIHARVPQTFLFACFDQRLLKAANTEGLNTFPDKFE</sequence>
<protein>
    <submittedName>
        <fullName evidence="2">Type II toxin-antitoxin system VapC family toxin</fullName>
    </submittedName>
</protein>
<evidence type="ECO:0000313" key="2">
    <source>
        <dbReference type="EMBL" id="MBC8360509.1"/>
    </source>
</evidence>
<evidence type="ECO:0000313" key="3">
    <source>
        <dbReference type="Proteomes" id="UP000603434"/>
    </source>
</evidence>
<dbReference type="EMBL" id="JACNJH010000094">
    <property type="protein sequence ID" value="MBC8360509.1"/>
    <property type="molecule type" value="Genomic_DNA"/>
</dbReference>
<evidence type="ECO:0000259" key="1">
    <source>
        <dbReference type="Pfam" id="PF01850"/>
    </source>
</evidence>
<dbReference type="Pfam" id="PF01850">
    <property type="entry name" value="PIN"/>
    <property type="match status" value="1"/>
</dbReference>
<dbReference type="CDD" id="cd09874">
    <property type="entry name" value="PIN_MT3492-like"/>
    <property type="match status" value="1"/>
</dbReference>
<dbReference type="AlphaFoldDB" id="A0A8J6NM59"/>
<dbReference type="InterPro" id="IPR029060">
    <property type="entry name" value="PIN-like_dom_sf"/>
</dbReference>
<proteinExistence type="predicted"/>
<reference evidence="2 3" key="1">
    <citation type="submission" date="2020-08" db="EMBL/GenBank/DDBJ databases">
        <title>Bridging the membrane lipid divide: bacteria of the FCB group superphylum have the potential to synthesize archaeal ether lipids.</title>
        <authorList>
            <person name="Villanueva L."/>
            <person name="Von Meijenfeldt F.A.B."/>
            <person name="Westbye A.B."/>
            <person name="Yadav S."/>
            <person name="Hopmans E.C."/>
            <person name="Dutilh B.E."/>
            <person name="Sinninghe Damste J.S."/>
        </authorList>
    </citation>
    <scope>NUCLEOTIDE SEQUENCE [LARGE SCALE GENOMIC DNA]</scope>
    <source>
        <strain evidence="2">NIOZ-UU30</strain>
    </source>
</reference>
<dbReference type="Gene3D" id="3.40.50.1010">
    <property type="entry name" value="5'-nuclease"/>
    <property type="match status" value="1"/>
</dbReference>
<organism evidence="2 3">
    <name type="scientific">Candidatus Desulfatibia profunda</name>
    <dbReference type="NCBI Taxonomy" id="2841695"/>
    <lineage>
        <taxon>Bacteria</taxon>
        <taxon>Pseudomonadati</taxon>
        <taxon>Thermodesulfobacteriota</taxon>
        <taxon>Desulfobacteria</taxon>
        <taxon>Desulfobacterales</taxon>
        <taxon>Desulfobacterales incertae sedis</taxon>
        <taxon>Candidatus Desulfatibia</taxon>
    </lineage>
</organism>
<accession>A0A8J6NM59</accession>
<comment type="caution">
    <text evidence="2">The sequence shown here is derived from an EMBL/GenBank/DDBJ whole genome shotgun (WGS) entry which is preliminary data.</text>
</comment>
<dbReference type="SUPFAM" id="SSF88723">
    <property type="entry name" value="PIN domain-like"/>
    <property type="match status" value="1"/>
</dbReference>
<dbReference type="InterPro" id="IPR002716">
    <property type="entry name" value="PIN_dom"/>
</dbReference>
<feature type="domain" description="PIN" evidence="1">
    <location>
        <begin position="4"/>
        <end position="129"/>
    </location>
</feature>
<gene>
    <name evidence="2" type="ORF">H8E23_03835</name>
</gene>
<name>A0A8J6NM59_9BACT</name>